<evidence type="ECO:0000256" key="7">
    <source>
        <dbReference type="ARBA" id="ARBA00022801"/>
    </source>
</evidence>
<evidence type="ECO:0000259" key="12">
    <source>
        <dbReference type="Pfam" id="PF03372"/>
    </source>
</evidence>
<dbReference type="GO" id="GO:0005737">
    <property type="term" value="C:cytoplasm"/>
    <property type="evidence" value="ECO:0007669"/>
    <property type="project" value="TreeGrafter"/>
</dbReference>
<keyword evidence="14" id="KW-1185">Reference proteome</keyword>
<evidence type="ECO:0000256" key="8">
    <source>
        <dbReference type="ARBA" id="ARBA00022842"/>
    </source>
</evidence>
<dbReference type="RefSeq" id="XP_046018756.1">
    <property type="nucleotide sequence ID" value="XM_046149381.1"/>
</dbReference>
<dbReference type="OrthoDB" id="9975959at2759"/>
<keyword evidence="4" id="KW-0540">Nuclease</keyword>
<dbReference type="InterPro" id="IPR036691">
    <property type="entry name" value="Endo/exonu/phosph_ase_sf"/>
</dbReference>
<evidence type="ECO:0000256" key="2">
    <source>
        <dbReference type="ARBA" id="ARBA00001946"/>
    </source>
</evidence>
<evidence type="ECO:0000313" key="14">
    <source>
        <dbReference type="Proteomes" id="UP000756346"/>
    </source>
</evidence>
<protein>
    <recommendedName>
        <fullName evidence="12">Endonuclease/exonuclease/phosphatase domain-containing protein</fullName>
    </recommendedName>
</protein>
<keyword evidence="8" id="KW-0460">Magnesium</keyword>
<dbReference type="InterPro" id="IPR005135">
    <property type="entry name" value="Endo/exonuclease/phosphatase"/>
</dbReference>
<name>A0A9P8YHP0_9PEZI</name>
<feature type="compositionally biased region" description="Low complexity" evidence="11">
    <location>
        <begin position="71"/>
        <end position="80"/>
    </location>
</feature>
<dbReference type="Pfam" id="PF03372">
    <property type="entry name" value="Exo_endo_phos"/>
    <property type="match status" value="1"/>
</dbReference>
<feature type="region of interest" description="Disordered" evidence="11">
    <location>
        <begin position="1"/>
        <end position="26"/>
    </location>
</feature>
<comment type="subcellular location">
    <subcellularLocation>
        <location evidence="3">Nucleus</location>
        <location evidence="3">PML body</location>
    </subcellularLocation>
</comment>
<dbReference type="PANTHER" id="PTHR15822">
    <property type="entry name" value="TRAF AND TNF RECEPTOR-ASSOCIATED PROTEIN"/>
    <property type="match status" value="1"/>
</dbReference>
<dbReference type="AlphaFoldDB" id="A0A9P8YHP0"/>
<evidence type="ECO:0000256" key="9">
    <source>
        <dbReference type="ARBA" id="ARBA00023204"/>
    </source>
</evidence>
<reference evidence="13" key="1">
    <citation type="journal article" date="2021" name="Nat. Commun.">
        <title>Genetic determinants of endophytism in the Arabidopsis root mycobiome.</title>
        <authorList>
            <person name="Mesny F."/>
            <person name="Miyauchi S."/>
            <person name="Thiergart T."/>
            <person name="Pickel B."/>
            <person name="Atanasova L."/>
            <person name="Karlsson M."/>
            <person name="Huettel B."/>
            <person name="Barry K.W."/>
            <person name="Haridas S."/>
            <person name="Chen C."/>
            <person name="Bauer D."/>
            <person name="Andreopoulos W."/>
            <person name="Pangilinan J."/>
            <person name="LaButti K."/>
            <person name="Riley R."/>
            <person name="Lipzen A."/>
            <person name="Clum A."/>
            <person name="Drula E."/>
            <person name="Henrissat B."/>
            <person name="Kohler A."/>
            <person name="Grigoriev I.V."/>
            <person name="Martin F.M."/>
            <person name="Hacquard S."/>
        </authorList>
    </citation>
    <scope>NUCLEOTIDE SEQUENCE</scope>
    <source>
        <strain evidence="13">MPI-CAGE-CH-0230</strain>
    </source>
</reference>
<proteinExistence type="predicted"/>
<organism evidence="13 14">
    <name type="scientific">Microdochium trichocladiopsis</name>
    <dbReference type="NCBI Taxonomy" id="1682393"/>
    <lineage>
        <taxon>Eukaryota</taxon>
        <taxon>Fungi</taxon>
        <taxon>Dikarya</taxon>
        <taxon>Ascomycota</taxon>
        <taxon>Pezizomycotina</taxon>
        <taxon>Sordariomycetes</taxon>
        <taxon>Xylariomycetidae</taxon>
        <taxon>Xylariales</taxon>
        <taxon>Microdochiaceae</taxon>
        <taxon>Microdochium</taxon>
    </lineage>
</organism>
<keyword evidence="6" id="KW-0227">DNA damage</keyword>
<accession>A0A9P8YHP0</accession>
<feature type="region of interest" description="Disordered" evidence="11">
    <location>
        <begin position="43"/>
        <end position="81"/>
    </location>
</feature>
<dbReference type="InterPro" id="IPR051547">
    <property type="entry name" value="TDP2-like"/>
</dbReference>
<comment type="cofactor">
    <cofactor evidence="1">
        <name>Mn(2+)</name>
        <dbReference type="ChEBI" id="CHEBI:29035"/>
    </cofactor>
</comment>
<evidence type="ECO:0000256" key="4">
    <source>
        <dbReference type="ARBA" id="ARBA00022722"/>
    </source>
</evidence>
<evidence type="ECO:0000256" key="3">
    <source>
        <dbReference type="ARBA" id="ARBA00004322"/>
    </source>
</evidence>
<dbReference type="GeneID" id="70178927"/>
<keyword evidence="7" id="KW-0378">Hydrolase</keyword>
<sequence length="385" mass="41712">MEELFKQAVARNEAARKTSVPWQPDVPYPQAYYAYNAAAGQWEAQQPSSHTSSSSAPSAPPSDLQGGGQTGTSSSPSSSPAGHISKIALYAWNVDFMLPFAEARMTAALGHLETLISPTLSAAAAAAAAQTPTGGGRGVVIFLQECTEPDLLTIAGNPWVRDNFVVTDLDNANWASGYYGTTTLVDRKLAAAAGLAACFRVHYSKTRMERDVLFVDIDITAKILRVGNTHLESMALEPAYRPPQVELAARYMKGGDGAAGTEADKTVHAALLAGDFNAVQEFDRTLHADNGLKDAYIELGGKEDTQDGYTWGQQAATVLRERYGCSRMDKVYFHGNGLQLNKFERFGADVELQDEEQRRELVDLGFDKPWITDHLGVVAEFDIVD</sequence>
<dbReference type="CDD" id="cd09080">
    <property type="entry name" value="TDP2"/>
    <property type="match status" value="1"/>
</dbReference>
<dbReference type="EMBL" id="JAGTJQ010000001">
    <property type="protein sequence ID" value="KAH7040701.1"/>
    <property type="molecule type" value="Genomic_DNA"/>
</dbReference>
<keyword evidence="10" id="KW-0539">Nucleus</keyword>
<comment type="caution">
    <text evidence="13">The sequence shown here is derived from an EMBL/GenBank/DDBJ whole genome shotgun (WGS) entry which is preliminary data.</text>
</comment>
<dbReference type="Gene3D" id="3.60.10.10">
    <property type="entry name" value="Endonuclease/exonuclease/phosphatase"/>
    <property type="match status" value="1"/>
</dbReference>
<dbReference type="PANTHER" id="PTHR15822:SF4">
    <property type="entry name" value="TYROSYL-DNA PHOSPHODIESTERASE 2"/>
    <property type="match status" value="1"/>
</dbReference>
<keyword evidence="5" id="KW-0479">Metal-binding</keyword>
<evidence type="ECO:0000256" key="1">
    <source>
        <dbReference type="ARBA" id="ARBA00001936"/>
    </source>
</evidence>
<dbReference type="GO" id="GO:0003697">
    <property type="term" value="F:single-stranded DNA binding"/>
    <property type="evidence" value="ECO:0007669"/>
    <property type="project" value="TreeGrafter"/>
</dbReference>
<feature type="compositionally biased region" description="Low complexity" evidence="11">
    <location>
        <begin position="47"/>
        <end position="57"/>
    </location>
</feature>
<comment type="cofactor">
    <cofactor evidence="2">
        <name>Mg(2+)</name>
        <dbReference type="ChEBI" id="CHEBI:18420"/>
    </cofactor>
</comment>
<evidence type="ECO:0000256" key="11">
    <source>
        <dbReference type="SAM" id="MobiDB-lite"/>
    </source>
</evidence>
<dbReference type="GO" id="GO:0070260">
    <property type="term" value="F:5'-tyrosyl-DNA phosphodiesterase activity"/>
    <property type="evidence" value="ECO:0007669"/>
    <property type="project" value="TreeGrafter"/>
</dbReference>
<gene>
    <name evidence="13" type="ORF">B0I36DRAFT_235191</name>
</gene>
<dbReference type="Proteomes" id="UP000756346">
    <property type="component" value="Unassembled WGS sequence"/>
</dbReference>
<evidence type="ECO:0000256" key="6">
    <source>
        <dbReference type="ARBA" id="ARBA00022763"/>
    </source>
</evidence>
<dbReference type="SUPFAM" id="SSF56219">
    <property type="entry name" value="DNase I-like"/>
    <property type="match status" value="1"/>
</dbReference>
<evidence type="ECO:0000256" key="5">
    <source>
        <dbReference type="ARBA" id="ARBA00022723"/>
    </source>
</evidence>
<feature type="domain" description="Endonuclease/exonuclease/phosphatase" evidence="12">
    <location>
        <begin position="92"/>
        <end position="374"/>
    </location>
</feature>
<dbReference type="GO" id="GO:0046872">
    <property type="term" value="F:metal ion binding"/>
    <property type="evidence" value="ECO:0007669"/>
    <property type="project" value="UniProtKB-KW"/>
</dbReference>
<dbReference type="GO" id="GO:0004518">
    <property type="term" value="F:nuclease activity"/>
    <property type="evidence" value="ECO:0007669"/>
    <property type="project" value="UniProtKB-KW"/>
</dbReference>
<evidence type="ECO:0000256" key="10">
    <source>
        <dbReference type="ARBA" id="ARBA00023242"/>
    </source>
</evidence>
<evidence type="ECO:0000313" key="13">
    <source>
        <dbReference type="EMBL" id="KAH7040701.1"/>
    </source>
</evidence>
<dbReference type="GO" id="GO:0006302">
    <property type="term" value="P:double-strand break repair"/>
    <property type="evidence" value="ECO:0007669"/>
    <property type="project" value="TreeGrafter"/>
</dbReference>
<keyword evidence="9" id="KW-0234">DNA repair</keyword>